<dbReference type="InterPro" id="IPR002864">
    <property type="entry name" value="Acyl-ACP_thioesterase_NHD"/>
</dbReference>
<dbReference type="Gene3D" id="3.10.129.10">
    <property type="entry name" value="Hotdog Thioesterase"/>
    <property type="match status" value="1"/>
</dbReference>
<dbReference type="EMBL" id="CAEZUP010000006">
    <property type="protein sequence ID" value="CAB4599070.1"/>
    <property type="molecule type" value="Genomic_DNA"/>
</dbReference>
<organism evidence="3">
    <name type="scientific">freshwater metagenome</name>
    <dbReference type="NCBI Taxonomy" id="449393"/>
    <lineage>
        <taxon>unclassified sequences</taxon>
        <taxon>metagenomes</taxon>
        <taxon>ecological metagenomes</taxon>
    </lineage>
</organism>
<gene>
    <name evidence="3" type="ORF">UFOPK1835_00256</name>
</gene>
<dbReference type="SUPFAM" id="SSF54637">
    <property type="entry name" value="Thioesterase/thiol ester dehydrase-isomerase"/>
    <property type="match status" value="1"/>
</dbReference>
<dbReference type="AlphaFoldDB" id="A0A6J6GFL5"/>
<sequence length="286" mass="31308">MKNGESEGTAPVASRFMTDAGSTPKRANGADALLPEPPEGRVFRSDRRVRLGDVDVSGRLRLDACARYLQDVATDDSDDLGEFTTQAWVVRRTVIEQRSAAHLDERLSLSTYCTGLGSRWAERRVALTGSTGARIDAVTLWVHLDPESGRPKVLPEAFRATYSVPAAGREVSARQLHEPVGPGAAGADVFDWLPRATDLDVLDHVNNAIAWAIVEQVRARVLPDRDLFDGPFRAEVEFREATSRSAVEASETLHVVHRRDGNQMTATLWSADWSTAHITARVVGLS</sequence>
<accession>A0A6J6GFL5</accession>
<evidence type="ECO:0000259" key="2">
    <source>
        <dbReference type="Pfam" id="PF01643"/>
    </source>
</evidence>
<proteinExistence type="predicted"/>
<evidence type="ECO:0000256" key="1">
    <source>
        <dbReference type="SAM" id="MobiDB-lite"/>
    </source>
</evidence>
<dbReference type="GO" id="GO:0006633">
    <property type="term" value="P:fatty acid biosynthetic process"/>
    <property type="evidence" value="ECO:0007669"/>
    <property type="project" value="InterPro"/>
</dbReference>
<dbReference type="CDD" id="cd00586">
    <property type="entry name" value="4HBT"/>
    <property type="match status" value="1"/>
</dbReference>
<evidence type="ECO:0000313" key="3">
    <source>
        <dbReference type="EMBL" id="CAB4599070.1"/>
    </source>
</evidence>
<reference evidence="3" key="1">
    <citation type="submission" date="2020-05" db="EMBL/GenBank/DDBJ databases">
        <authorList>
            <person name="Chiriac C."/>
            <person name="Salcher M."/>
            <person name="Ghai R."/>
            <person name="Kavagutti S V."/>
        </authorList>
    </citation>
    <scope>NUCLEOTIDE SEQUENCE</scope>
</reference>
<dbReference type="Pfam" id="PF01643">
    <property type="entry name" value="Acyl-ACP_TE"/>
    <property type="match status" value="1"/>
</dbReference>
<feature type="region of interest" description="Disordered" evidence="1">
    <location>
        <begin position="1"/>
        <end position="41"/>
    </location>
</feature>
<dbReference type="InterPro" id="IPR029069">
    <property type="entry name" value="HotDog_dom_sf"/>
</dbReference>
<dbReference type="GO" id="GO:0016790">
    <property type="term" value="F:thiolester hydrolase activity"/>
    <property type="evidence" value="ECO:0007669"/>
    <property type="project" value="InterPro"/>
</dbReference>
<name>A0A6J6GFL5_9ZZZZ</name>
<protein>
    <submittedName>
        <fullName evidence="3">Unannotated protein</fullName>
    </submittedName>
</protein>
<feature type="domain" description="Acyl-ACP thioesterase N-terminal hotdog" evidence="2">
    <location>
        <begin position="41"/>
        <end position="162"/>
    </location>
</feature>